<sequence>MDVAGLRERIQATLDPNADTRRQAELHLKYAEDKPGFADALLNILENEQENAVRLSSVVYLKNRVTKGWAAEQEFSGAKPISEDEKAIIRHRIVPILAAANPQIRAQLIPTLQKILSFDFPQKWPDFMDITLQLLNAPDFTSVFAGMQCLLALCRIYRFKAAGENRADFDRIVGVTFPQLLNIGTRLVDETSLEAGEMLRITMKAYKHAIYFELPVPLRHQQVMVGWCTLFLRIVAKDPPECSLPEDLDEREKNHWWKAKKWAYANLNRLFVSRYGNPASLNKNNTEDYTLVAKNFIDNFAPEILKGYLQQIEKWVAKSIWLSKGCLSYTLTYLDECVKPKSMWNHLKPHMETLISHLLFPVLCQSDEDIELFETDPQEYLHRKLNYYEEVSSPDVAATNFLVSLTKSRKKQTYTVLNFVNGIVNNYESAPDDQKNPREKEGALRMIGTLAPVILSKNSPIADQVEYFFVRHVFPEFRSPHGFLRARACDTLEKFEQLDFKDENNLIIIYRNILESMADTELPVRVEAALALQPLIRHDIIRSNMQQNIPQIMQQLLKLANEVDVDALANVMEDFVEVFAAELTPFAVALSQQLRDTYLRIVRELLERQQQKEDEDTYGEFLDDKSITALGVLQTIGTLILTLESTPEVLFHLETILMPVITITLENKLYDLYNEVFEIIDSCTFAAKTISPTMWQAFELIHRTFKQGAELYLEDMLPALENFVSYGSATLIQNKAYLGAVVDMVQVIFRDEKVGGVDRICGCKLAEIVMLSLRGHVDAYVPEFIQLAMVILTNDELKVKSYRIHLMEMVINAIYYNPLLALHVLEAHQFTNKFFSLWFSSMDSFTRVHDKKLSIAAISSLLTLQPQDVPASVQQGWPRLLQGIVRLFQTLPAAMKNREEATKEDDFNYAGEYDDDEEEDWEADGEWNEEVEEPDKDVKDESAAYLEFLNEEAQKFTAVADDDDGDLEEESLLETPLDKVEPYGMFRNSLMRLQQEQPQLYESLTKNLNPEERQVIEGAFQIAQEVEQQAVQALALAQAQAQAQAAAEAAAHAQAQAQQQAANGHPT</sequence>
<evidence type="ECO:0000313" key="9">
    <source>
        <dbReference type="EMBL" id="KAF2843132.1"/>
    </source>
</evidence>
<name>A0A9P4VVK4_9PEZI</name>
<feature type="region of interest" description="Disordered" evidence="7">
    <location>
        <begin position="899"/>
        <end position="938"/>
    </location>
</feature>
<dbReference type="SMART" id="SM00913">
    <property type="entry name" value="IBN_N"/>
    <property type="match status" value="1"/>
</dbReference>
<evidence type="ECO:0000256" key="5">
    <source>
        <dbReference type="ARBA" id="ARBA00022927"/>
    </source>
</evidence>
<keyword evidence="10" id="KW-1185">Reference proteome</keyword>
<accession>A0A9P4VVK4</accession>
<dbReference type="OrthoDB" id="760868at2759"/>
<organism evidence="9 10">
    <name type="scientific">Patellaria atrata CBS 101060</name>
    <dbReference type="NCBI Taxonomy" id="1346257"/>
    <lineage>
        <taxon>Eukaryota</taxon>
        <taxon>Fungi</taxon>
        <taxon>Dikarya</taxon>
        <taxon>Ascomycota</taxon>
        <taxon>Pezizomycotina</taxon>
        <taxon>Dothideomycetes</taxon>
        <taxon>Dothideomycetes incertae sedis</taxon>
        <taxon>Patellariales</taxon>
        <taxon>Patellariaceae</taxon>
        <taxon>Patellaria</taxon>
    </lineage>
</organism>
<evidence type="ECO:0000256" key="2">
    <source>
        <dbReference type="ARBA" id="ARBA00004496"/>
    </source>
</evidence>
<dbReference type="PANTHER" id="PTHR10997:SF18">
    <property type="entry name" value="D-IMPORTIN 7_RANBP7"/>
    <property type="match status" value="1"/>
</dbReference>
<dbReference type="Gene3D" id="1.25.10.10">
    <property type="entry name" value="Leucine-rich Repeat Variant"/>
    <property type="match status" value="1"/>
</dbReference>
<dbReference type="EMBL" id="MU006089">
    <property type="protein sequence ID" value="KAF2843132.1"/>
    <property type="molecule type" value="Genomic_DNA"/>
</dbReference>
<reference evidence="9" key="1">
    <citation type="journal article" date="2020" name="Stud. Mycol.">
        <title>101 Dothideomycetes genomes: a test case for predicting lifestyles and emergence of pathogens.</title>
        <authorList>
            <person name="Haridas S."/>
            <person name="Albert R."/>
            <person name="Binder M."/>
            <person name="Bloem J."/>
            <person name="Labutti K."/>
            <person name="Salamov A."/>
            <person name="Andreopoulos B."/>
            <person name="Baker S."/>
            <person name="Barry K."/>
            <person name="Bills G."/>
            <person name="Bluhm B."/>
            <person name="Cannon C."/>
            <person name="Castanera R."/>
            <person name="Culley D."/>
            <person name="Daum C."/>
            <person name="Ezra D."/>
            <person name="Gonzalez J."/>
            <person name="Henrissat B."/>
            <person name="Kuo A."/>
            <person name="Liang C."/>
            <person name="Lipzen A."/>
            <person name="Lutzoni F."/>
            <person name="Magnuson J."/>
            <person name="Mondo S."/>
            <person name="Nolan M."/>
            <person name="Ohm R."/>
            <person name="Pangilinan J."/>
            <person name="Park H.-J."/>
            <person name="Ramirez L."/>
            <person name="Alfaro M."/>
            <person name="Sun H."/>
            <person name="Tritt A."/>
            <person name="Yoshinaga Y."/>
            <person name="Zwiers L.-H."/>
            <person name="Turgeon B."/>
            <person name="Goodwin S."/>
            <person name="Spatafora J."/>
            <person name="Crous P."/>
            <person name="Grigoriev I."/>
        </authorList>
    </citation>
    <scope>NUCLEOTIDE SEQUENCE</scope>
    <source>
        <strain evidence="9">CBS 101060</strain>
    </source>
</reference>
<protein>
    <submittedName>
        <fullName evidence="9">ARM repeat-containing protein</fullName>
    </submittedName>
</protein>
<dbReference type="InterPro" id="IPR016024">
    <property type="entry name" value="ARM-type_fold"/>
</dbReference>
<comment type="caution">
    <text evidence="9">The sequence shown here is derived from an EMBL/GenBank/DDBJ whole genome shotgun (WGS) entry which is preliminary data.</text>
</comment>
<evidence type="ECO:0000313" key="10">
    <source>
        <dbReference type="Proteomes" id="UP000799429"/>
    </source>
</evidence>
<dbReference type="PROSITE" id="PS50166">
    <property type="entry name" value="IMPORTIN_B_NT"/>
    <property type="match status" value="1"/>
</dbReference>
<dbReference type="SUPFAM" id="SSF48371">
    <property type="entry name" value="ARM repeat"/>
    <property type="match status" value="1"/>
</dbReference>
<evidence type="ECO:0000259" key="8">
    <source>
        <dbReference type="PROSITE" id="PS50166"/>
    </source>
</evidence>
<dbReference type="GO" id="GO:0006606">
    <property type="term" value="P:protein import into nucleus"/>
    <property type="evidence" value="ECO:0007669"/>
    <property type="project" value="TreeGrafter"/>
</dbReference>
<proteinExistence type="predicted"/>
<feature type="compositionally biased region" description="Acidic residues" evidence="7">
    <location>
        <begin position="912"/>
        <end position="935"/>
    </location>
</feature>
<dbReference type="GO" id="GO:0031267">
    <property type="term" value="F:small GTPase binding"/>
    <property type="evidence" value="ECO:0007669"/>
    <property type="project" value="InterPro"/>
</dbReference>
<keyword evidence="3" id="KW-0813">Transport</keyword>
<dbReference type="AlphaFoldDB" id="A0A9P4VVK4"/>
<evidence type="ECO:0000256" key="6">
    <source>
        <dbReference type="ARBA" id="ARBA00023242"/>
    </source>
</evidence>
<dbReference type="Pfam" id="PF08506">
    <property type="entry name" value="Cse1"/>
    <property type="match status" value="1"/>
</dbReference>
<feature type="domain" description="Importin N-terminal" evidence="8">
    <location>
        <begin position="24"/>
        <end position="99"/>
    </location>
</feature>
<dbReference type="InterPro" id="IPR001494">
    <property type="entry name" value="Importin-beta_N"/>
</dbReference>
<keyword evidence="6" id="KW-0539">Nucleus</keyword>
<evidence type="ECO:0000256" key="3">
    <source>
        <dbReference type="ARBA" id="ARBA00022448"/>
    </source>
</evidence>
<keyword evidence="4" id="KW-0963">Cytoplasm</keyword>
<dbReference type="InterPro" id="IPR011989">
    <property type="entry name" value="ARM-like"/>
</dbReference>
<keyword evidence="5" id="KW-0653">Protein transport</keyword>
<gene>
    <name evidence="9" type="ORF">M501DRAFT_925925</name>
</gene>
<dbReference type="Proteomes" id="UP000799429">
    <property type="component" value="Unassembled WGS sequence"/>
</dbReference>
<dbReference type="PANTHER" id="PTHR10997">
    <property type="entry name" value="IMPORTIN-7, 8, 11"/>
    <property type="match status" value="1"/>
</dbReference>
<dbReference type="Pfam" id="PF03810">
    <property type="entry name" value="IBN_N"/>
    <property type="match status" value="1"/>
</dbReference>
<dbReference type="GO" id="GO:0005829">
    <property type="term" value="C:cytosol"/>
    <property type="evidence" value="ECO:0007669"/>
    <property type="project" value="TreeGrafter"/>
</dbReference>
<evidence type="ECO:0000256" key="4">
    <source>
        <dbReference type="ARBA" id="ARBA00022490"/>
    </source>
</evidence>
<comment type="subcellular location">
    <subcellularLocation>
        <location evidence="2">Cytoplasm</location>
    </subcellularLocation>
    <subcellularLocation>
        <location evidence="1">Nucleus</location>
    </subcellularLocation>
</comment>
<dbReference type="GO" id="GO:0005635">
    <property type="term" value="C:nuclear envelope"/>
    <property type="evidence" value="ECO:0007669"/>
    <property type="project" value="TreeGrafter"/>
</dbReference>
<dbReference type="FunFam" id="1.25.10.10:FF:000244">
    <property type="entry name" value="Nonsense-mediated mRNA decay protein"/>
    <property type="match status" value="1"/>
</dbReference>
<dbReference type="InterPro" id="IPR013713">
    <property type="entry name" value="XPO2_central"/>
</dbReference>
<evidence type="ECO:0000256" key="1">
    <source>
        <dbReference type="ARBA" id="ARBA00004123"/>
    </source>
</evidence>
<evidence type="ECO:0000256" key="7">
    <source>
        <dbReference type="SAM" id="MobiDB-lite"/>
    </source>
</evidence>